<protein>
    <recommendedName>
        <fullName evidence="4">DUF3811 domain-containing protein</fullName>
    </recommendedName>
</protein>
<dbReference type="AlphaFoldDB" id="A0A2Y9CKB0"/>
<feature type="region of interest" description="Disordered" evidence="1">
    <location>
        <begin position="55"/>
        <end position="87"/>
    </location>
</feature>
<evidence type="ECO:0000256" key="1">
    <source>
        <dbReference type="SAM" id="MobiDB-lite"/>
    </source>
</evidence>
<gene>
    <name evidence="2" type="ORF">CCS41_00290</name>
</gene>
<sequence>MKKLTLKEMTASEQLEVKTQLGRARVNLGRTLTNSEQNKIKDAAVSDIMQKRAKLATANRSKRKGAKTTSSTTTFNWSDSISTRPSR</sequence>
<keyword evidence="3" id="KW-1185">Reference proteome</keyword>
<accession>A0A2Y9CKB0</accession>
<reference evidence="2 3" key="1">
    <citation type="submission" date="2017-05" db="EMBL/GenBank/DDBJ databases">
        <title>Genome sequence of Candidatus Fukatsuia symbiotica and Candidatus Hamiltonella defensa from Acyrthosiphon pisum strain 5D.</title>
        <authorList>
            <person name="Patel V.A."/>
            <person name="Chevignon G."/>
            <person name="Russell J.A."/>
            <person name="Oliver K.M."/>
        </authorList>
    </citation>
    <scope>NUCLEOTIDE SEQUENCE [LARGE SCALE GENOMIC DNA]</scope>
    <source>
        <strain evidence="2 3">5D</strain>
    </source>
</reference>
<proteinExistence type="predicted"/>
<name>A0A2Y9CKB0_9GAMM</name>
<dbReference type="Proteomes" id="UP000261875">
    <property type="component" value="Chromosome"/>
</dbReference>
<dbReference type="OrthoDB" id="6480942at2"/>
<evidence type="ECO:0008006" key="4">
    <source>
        <dbReference type="Google" id="ProtNLM"/>
    </source>
</evidence>
<dbReference type="EMBL" id="CP021659">
    <property type="protein sequence ID" value="AWK13278.1"/>
    <property type="molecule type" value="Genomic_DNA"/>
</dbReference>
<evidence type="ECO:0000313" key="3">
    <source>
        <dbReference type="Proteomes" id="UP000261875"/>
    </source>
</evidence>
<dbReference type="InterPro" id="IPR020317">
    <property type="entry name" value="Uncharacterised_YjbD"/>
</dbReference>
<feature type="compositionally biased region" description="Polar residues" evidence="1">
    <location>
        <begin position="67"/>
        <end position="87"/>
    </location>
</feature>
<dbReference type="Pfam" id="PF11656">
    <property type="entry name" value="DUF3811"/>
    <property type="match status" value="1"/>
</dbReference>
<dbReference type="RefSeq" id="WP_072550985.1">
    <property type="nucleotide sequence ID" value="NZ_CP021659.1"/>
</dbReference>
<organism evidence="2 3">
    <name type="scientific">Candidatus Fukatsuia symbiotica</name>
    <dbReference type="NCBI Taxonomy" id="1878942"/>
    <lineage>
        <taxon>Bacteria</taxon>
        <taxon>Pseudomonadati</taxon>
        <taxon>Pseudomonadota</taxon>
        <taxon>Gammaproteobacteria</taxon>
        <taxon>Enterobacterales</taxon>
        <taxon>Yersiniaceae</taxon>
        <taxon>Candidatus Fukatsuia</taxon>
    </lineage>
</organism>
<evidence type="ECO:0000313" key="2">
    <source>
        <dbReference type="EMBL" id="AWK13278.1"/>
    </source>
</evidence>
<dbReference type="KEGG" id="fsm:CCS41_00290"/>